<evidence type="ECO:0000313" key="9">
    <source>
        <dbReference type="EMBL" id="CAK9263561.1"/>
    </source>
</evidence>
<keyword evidence="2 7" id="KW-0690">Ribosome biogenesis</keyword>
<evidence type="ECO:0000256" key="7">
    <source>
        <dbReference type="PIRNR" id="PIRNR017300"/>
    </source>
</evidence>
<feature type="compositionally biased region" description="Acidic residues" evidence="8">
    <location>
        <begin position="197"/>
        <end position="219"/>
    </location>
</feature>
<dbReference type="InterPro" id="IPR012173">
    <property type="entry name" value="Mpp10"/>
</dbReference>
<feature type="compositionally biased region" description="Basic and acidic residues" evidence="8">
    <location>
        <begin position="644"/>
        <end position="660"/>
    </location>
</feature>
<dbReference type="Pfam" id="PF04006">
    <property type="entry name" value="Mpp10"/>
    <property type="match status" value="1"/>
</dbReference>
<feature type="region of interest" description="Disordered" evidence="8">
    <location>
        <begin position="567"/>
        <end position="618"/>
    </location>
</feature>
<feature type="compositionally biased region" description="Acidic residues" evidence="8">
    <location>
        <begin position="263"/>
        <end position="279"/>
    </location>
</feature>
<evidence type="ECO:0000256" key="5">
    <source>
        <dbReference type="ARBA" id="ARBA00023274"/>
    </source>
</evidence>
<dbReference type="PANTHER" id="PTHR17039:SF0">
    <property type="entry name" value="U3 SMALL NUCLEOLAR RIBONUCLEOPROTEIN PROTEIN MPP10"/>
    <property type="match status" value="1"/>
</dbReference>
<feature type="compositionally biased region" description="Acidic residues" evidence="8">
    <location>
        <begin position="332"/>
        <end position="350"/>
    </location>
</feature>
<feature type="region of interest" description="Disordered" evidence="8">
    <location>
        <begin position="248"/>
        <end position="279"/>
    </location>
</feature>
<reference evidence="9" key="1">
    <citation type="submission" date="2024-02" db="EMBL/GenBank/DDBJ databases">
        <authorList>
            <consortium name="ELIXIR-Norway"/>
            <consortium name="Elixir Norway"/>
        </authorList>
    </citation>
    <scope>NUCLEOTIDE SEQUENCE</scope>
</reference>
<gene>
    <name evidence="9" type="ORF">CSSPJE1EN1_LOCUS9039</name>
</gene>
<evidence type="ECO:0000256" key="1">
    <source>
        <dbReference type="ARBA" id="ARBA00004604"/>
    </source>
</evidence>
<evidence type="ECO:0000256" key="2">
    <source>
        <dbReference type="ARBA" id="ARBA00022517"/>
    </source>
</evidence>
<dbReference type="EMBL" id="OZ020111">
    <property type="protein sequence ID" value="CAK9263561.1"/>
    <property type="molecule type" value="Genomic_DNA"/>
</dbReference>
<dbReference type="PIRSF" id="PIRSF017300">
    <property type="entry name" value="snoRNP_Mpp10"/>
    <property type="match status" value="1"/>
</dbReference>
<proteinExistence type="inferred from homology"/>
<dbReference type="PANTHER" id="PTHR17039">
    <property type="entry name" value="U3 SMALL NUCLEOLAR RIBONUCLEOPROTEIN PROTEIN MPP10"/>
    <property type="match status" value="1"/>
</dbReference>
<keyword evidence="4 7" id="KW-0539">Nucleus</keyword>
<feature type="compositionally biased region" description="Basic and acidic residues" evidence="8">
    <location>
        <begin position="38"/>
        <end position="51"/>
    </location>
</feature>
<feature type="compositionally biased region" description="Basic and acidic residues" evidence="8">
    <location>
        <begin position="220"/>
        <end position="230"/>
    </location>
</feature>
<keyword evidence="3 7" id="KW-0698">rRNA processing</keyword>
<evidence type="ECO:0000256" key="6">
    <source>
        <dbReference type="ARBA" id="ARBA00029455"/>
    </source>
</evidence>
<evidence type="ECO:0000256" key="8">
    <source>
        <dbReference type="SAM" id="MobiDB-lite"/>
    </source>
</evidence>
<evidence type="ECO:0000256" key="4">
    <source>
        <dbReference type="ARBA" id="ARBA00023242"/>
    </source>
</evidence>
<comment type="similarity">
    <text evidence="6 7">Belongs to the MPP10 family.</text>
</comment>
<evidence type="ECO:0000256" key="3">
    <source>
        <dbReference type="ARBA" id="ARBA00022552"/>
    </source>
</evidence>
<keyword evidence="5 7" id="KW-0687">Ribonucleoprotein</keyword>
<feature type="compositionally biased region" description="Basic and acidic residues" evidence="8">
    <location>
        <begin position="167"/>
        <end position="178"/>
    </location>
</feature>
<dbReference type="Proteomes" id="UP001497444">
    <property type="component" value="Chromosome 16"/>
</dbReference>
<evidence type="ECO:0000313" key="10">
    <source>
        <dbReference type="Proteomes" id="UP001497444"/>
    </source>
</evidence>
<accession>A0ABP0WCA5</accession>
<feature type="region of interest" description="Disordered" evidence="8">
    <location>
        <begin position="642"/>
        <end position="669"/>
    </location>
</feature>
<organism evidence="9 10">
    <name type="scientific">Sphagnum jensenii</name>
    <dbReference type="NCBI Taxonomy" id="128206"/>
    <lineage>
        <taxon>Eukaryota</taxon>
        <taxon>Viridiplantae</taxon>
        <taxon>Streptophyta</taxon>
        <taxon>Embryophyta</taxon>
        <taxon>Bryophyta</taxon>
        <taxon>Sphagnophytina</taxon>
        <taxon>Sphagnopsida</taxon>
        <taxon>Sphagnales</taxon>
        <taxon>Sphagnaceae</taxon>
        <taxon>Sphagnum</taxon>
    </lineage>
</organism>
<feature type="compositionally biased region" description="Basic and acidic residues" evidence="8">
    <location>
        <begin position="319"/>
        <end position="331"/>
    </location>
</feature>
<comment type="subcellular location">
    <subcellularLocation>
        <location evidence="1 7">Nucleus</location>
        <location evidence="1 7">Nucleolus</location>
    </subcellularLocation>
</comment>
<feature type="region of interest" description="Disordered" evidence="8">
    <location>
        <begin position="1"/>
        <end position="60"/>
    </location>
</feature>
<sequence>MKAGSDSEQQEGSRRRSEAAPGRAEEEQEEEAVSRTNKTAEEPVEEEKQQTNDDAVEEVPDDCGSQALKRVQEAEPSTWLAAPPSLLQSAMQASEYLFTLIATTCTEKNLPLDKLLTKGFDTEQVWQQIDLQAHPTLSSIKKRLRQIENTKVKKDFFVSSSFTKEEAQRDSSAKKTQDANDNLEDGDFDASEKSESDIDGSDAENDEAAEKDDGPDSEDREFSDYDEESKKVVEDKFLKLNEMEKFLDQADAEDAGISPAIGDNDDREEDEEDDDDDDLEVPFLVLFFSSLHEREVTSYSEFVGKAEGKKQKQRHVVKRVGDDNEELAKVDVEEESDDADDEELDDDEQGLDMASDPLQETRLSTHERQQEKIKKRIEQLEKSNLDPKHWTLQGEITAAKRPKNSALEVELDFEHAARPAPVITEEVTASLEDIIRSRIIEERFDDVQRKAIVGDIAPKARVELDENKSKKGLGEIYEEEYMQSAGLAVAATPVTDSIKAEVTSLFKLLCLKLDALSHFHFAPKPVVEEMEIRSDVPALAMEEVAPMAVSVASMLAPEEVYKGSGKLVGESELTPDDRKRRRAQKKRSRKGAKKANEERKKARISNTMVKDPLKELNVRHIHTKGQRATSSFGKSAKVFADINRAQERGARPEKHKDDKQPYTPSFLKL</sequence>
<feature type="compositionally biased region" description="Basic residues" evidence="8">
    <location>
        <begin position="579"/>
        <end position="593"/>
    </location>
</feature>
<feature type="region of interest" description="Disordered" evidence="8">
    <location>
        <begin position="167"/>
        <end position="230"/>
    </location>
</feature>
<comment type="function">
    <text evidence="7">Involved in nucleolar processing of pre-18S ribosomal RNA.</text>
</comment>
<feature type="region of interest" description="Disordered" evidence="8">
    <location>
        <begin position="305"/>
        <end position="370"/>
    </location>
</feature>
<protein>
    <recommendedName>
        <fullName evidence="7">U3 small nucleolar ribonucleoprotein protein MPP10</fullName>
    </recommendedName>
</protein>
<keyword evidence="10" id="KW-1185">Reference proteome</keyword>
<name>A0ABP0WCA5_9BRYO</name>